<evidence type="ECO:0000256" key="1">
    <source>
        <dbReference type="SAM" id="MobiDB-lite"/>
    </source>
</evidence>
<accession>A0A1H9MG94</accession>
<evidence type="ECO:0000313" key="3">
    <source>
        <dbReference type="Proteomes" id="UP000199766"/>
    </source>
</evidence>
<keyword evidence="3" id="KW-1185">Reference proteome</keyword>
<reference evidence="2 3" key="1">
    <citation type="submission" date="2016-10" db="EMBL/GenBank/DDBJ databases">
        <authorList>
            <person name="de Groot N.N."/>
        </authorList>
    </citation>
    <scope>NUCLEOTIDE SEQUENCE [LARGE SCALE GENOMIC DNA]</scope>
    <source>
        <strain evidence="2 3">ATCC 35958</strain>
    </source>
</reference>
<dbReference type="EMBL" id="FOGD01000005">
    <property type="protein sequence ID" value="SER22529.1"/>
    <property type="molecule type" value="Genomic_DNA"/>
</dbReference>
<name>A0A1H9MG94_9BURK</name>
<organism evidence="2 3">
    <name type="scientific">Giesbergeria anulus</name>
    <dbReference type="NCBI Taxonomy" id="180197"/>
    <lineage>
        <taxon>Bacteria</taxon>
        <taxon>Pseudomonadati</taxon>
        <taxon>Pseudomonadota</taxon>
        <taxon>Betaproteobacteria</taxon>
        <taxon>Burkholderiales</taxon>
        <taxon>Comamonadaceae</taxon>
        <taxon>Giesbergeria</taxon>
    </lineage>
</organism>
<protein>
    <recommendedName>
        <fullName evidence="4">Sporulation related domain-containing protein</fullName>
    </recommendedName>
</protein>
<dbReference type="RefSeq" id="WP_091456734.1">
    <property type="nucleotide sequence ID" value="NZ_FOGD01000005.1"/>
</dbReference>
<gene>
    <name evidence="2" type="ORF">SAMN02982919_01994</name>
</gene>
<dbReference type="Proteomes" id="UP000199766">
    <property type="component" value="Unassembled WGS sequence"/>
</dbReference>
<feature type="compositionally biased region" description="Low complexity" evidence="1">
    <location>
        <begin position="53"/>
        <end position="82"/>
    </location>
</feature>
<dbReference type="OrthoDB" id="9153162at2"/>
<dbReference type="STRING" id="180197.SAMN02982919_01994"/>
<sequence length="293" mass="30401">MLRFTVLILALANAGYYAWAHGLMPLGQSTSSAEAEPQRLAQQLHPDALRIVPKAGAGTPAPEEAPSTSTATKSAPVAATPPAASPAPAQAPTPAPTAPTAVPTPTLTPAAIAVTAAAVPALALAAAQSESKPEAKTPAKAEPSAICLQAGAFNAAQADVLRRALGSSLPADSWSLSNATLPGRWMVYMGRFPDLNTLDKKRKELQARDVPYDRPQIAALEPGLSLGRYSTEEAAERALAQLGTKGVRSARVVPERAETPAFVLRLPAVAPDARQRINATLRRALAGKTLRPC</sequence>
<feature type="compositionally biased region" description="Pro residues" evidence="1">
    <location>
        <begin position="83"/>
        <end position="97"/>
    </location>
</feature>
<feature type="region of interest" description="Disordered" evidence="1">
    <location>
        <begin position="53"/>
        <end position="103"/>
    </location>
</feature>
<evidence type="ECO:0008006" key="4">
    <source>
        <dbReference type="Google" id="ProtNLM"/>
    </source>
</evidence>
<proteinExistence type="predicted"/>
<evidence type="ECO:0000313" key="2">
    <source>
        <dbReference type="EMBL" id="SER22529.1"/>
    </source>
</evidence>
<dbReference type="AlphaFoldDB" id="A0A1H9MG94"/>